<proteinExistence type="predicted"/>
<gene>
    <name evidence="1" type="ORF">F2B50_08780</name>
    <name evidence="2" type="ORF">FPF71_08780</name>
</gene>
<dbReference type="OrthoDB" id="679547at2"/>
<evidence type="ECO:0000313" key="4">
    <source>
        <dbReference type="Proteomes" id="UP000322315"/>
    </source>
</evidence>
<dbReference type="Proteomes" id="UP000315145">
    <property type="component" value="Unassembled WGS sequence"/>
</dbReference>
<reference evidence="2 3" key="2">
    <citation type="submission" date="2019-07" db="EMBL/GenBank/DDBJ databases">
        <title>Algibacter marinivivus sp. nov., isolated from the surface of a marine red alga.</title>
        <authorList>
            <person name="Zhong X."/>
            <person name="Xu W."/>
            <person name="Zhang Y."/>
            <person name="Zhang Q."/>
            <person name="Du Z."/>
        </authorList>
    </citation>
    <scope>NUCLEOTIDE SEQUENCE [LARGE SCALE GENOMIC DNA]</scope>
    <source>
        <strain evidence="2 3">RU-4-M-4</strain>
    </source>
</reference>
<keyword evidence="3" id="KW-1185">Reference proteome</keyword>
<organism evidence="1 4">
    <name type="scientific">Algibacter amylolyticus</name>
    <dbReference type="NCBI Taxonomy" id="1608400"/>
    <lineage>
        <taxon>Bacteria</taxon>
        <taxon>Pseudomonadati</taxon>
        <taxon>Bacteroidota</taxon>
        <taxon>Flavobacteriia</taxon>
        <taxon>Flavobacteriales</taxon>
        <taxon>Flavobacteriaceae</taxon>
        <taxon>Algibacter</taxon>
    </lineage>
</organism>
<name>A0A5M7B961_9FLAO</name>
<accession>A0A5M7B961</accession>
<comment type="caution">
    <text evidence="1">The sequence shown here is derived from an EMBL/GenBank/DDBJ whole genome shotgun (WGS) entry which is preliminary data.</text>
</comment>
<evidence type="ECO:0000313" key="3">
    <source>
        <dbReference type="Proteomes" id="UP000315145"/>
    </source>
</evidence>
<evidence type="ECO:0000313" key="1">
    <source>
        <dbReference type="EMBL" id="KAA5824767.1"/>
    </source>
</evidence>
<sequence>MGRLIKRIQFVVGVALCLFCLDSTCQIDKESFEAFKAIIPQENIVLQANTNTILAGETLFYKLYCLSSTGKLSLASKIGYVELIGANKKNLFKHKLQLNKGLANGDFFIPPNIETGHYKLVAYTKWMNNNSANPFFQSDVYIINPFIPNDDSFENKELYADNLKEIKKTIPTVLQKNTDIKLETNKKVYKFRENVEITMSSLLGESNYGNYSVSVRKLDLIGVTDHNSNNKVDNYDEIKYLPEIRGEVISGQVLSKSNNKIVADMIVALSIPGSHYIYKNVKTDQRGKFYFNIHENYNDSEVIIQVLDKNKGDYNILLDDSSFKYADQLKYAKIKVNENTKDWLLKQSIHNQIESAYHNAKRDSIVFRSPNTMFYGNPTVKYFLDDYTRFPSVKETFVEIIAEAAVRKSGDNFSFKVYNYEELRNNVFKEYNPLVLFDGILIQNNLDVLDYDSNKIESVSVVRGIYFNGPSIFNGIIDIKTKKSDFKLPKNREAFGFLNLDAIKENKIYYNPIYTSEVSKLNRIPDYRSQLLWEPNLFFNSNSSTINFYTSDVKGVFEITLEGYSNAGKYIISKMYFEVGN</sequence>
<reference evidence="1 4" key="1">
    <citation type="journal article" date="2015" name="Int. J. Syst. Evol. Microbiol.">
        <title>Algibacter amylolyticus sp. nov., isolated from intertidal sediment.</title>
        <authorList>
            <person name="Zhang D.C."/>
            <person name="Wu J."/>
            <person name="Neuner K."/>
            <person name="Yao J."/>
            <person name="Margesin R."/>
        </authorList>
    </citation>
    <scope>NUCLEOTIDE SEQUENCE [LARGE SCALE GENOMIC DNA]</scope>
    <source>
        <strain evidence="1 4">RU-4-M-4</strain>
    </source>
</reference>
<protein>
    <recommendedName>
        <fullName evidence="5">Carboxypeptidase regulatory-like domain-containing protein</fullName>
    </recommendedName>
</protein>
<dbReference type="RefSeq" id="WP_144116311.1">
    <property type="nucleotide sequence ID" value="NZ_JACHGE010000006.1"/>
</dbReference>
<reference evidence="1" key="3">
    <citation type="submission" date="2019-09" db="EMBL/GenBank/DDBJ databases">
        <authorList>
            <person name="Zhang D.-C."/>
        </authorList>
    </citation>
    <scope>NUCLEOTIDE SEQUENCE</scope>
    <source>
        <strain evidence="1">RU-4-M-4</strain>
    </source>
</reference>
<dbReference type="EMBL" id="VMBF01000005">
    <property type="protein sequence ID" value="TSJ75932.1"/>
    <property type="molecule type" value="Genomic_DNA"/>
</dbReference>
<dbReference type="EMBL" id="VWRS01000005">
    <property type="protein sequence ID" value="KAA5824767.1"/>
    <property type="molecule type" value="Genomic_DNA"/>
</dbReference>
<dbReference type="AlphaFoldDB" id="A0A5M7B961"/>
<evidence type="ECO:0000313" key="2">
    <source>
        <dbReference type="EMBL" id="TSJ75932.1"/>
    </source>
</evidence>
<dbReference type="Proteomes" id="UP000322315">
    <property type="component" value="Unassembled WGS sequence"/>
</dbReference>
<evidence type="ECO:0008006" key="5">
    <source>
        <dbReference type="Google" id="ProtNLM"/>
    </source>
</evidence>